<sequence precursor="true">MKPILALFTLALAAAPAAAQDAPPTPSASDLGTPVPTGGQVETIEHAEAEEGGLTFTVTDESEWQDLGIAIPGFATDRDAPTPANASGTAALGRELARVVYNDLKNNGLFRPVGPDALPQPTFTQITAPNWPTWSSRGAEMLVHGYVRARGDGKLVVGCYLYDMALKSELVREGWVVPPADWRRAAHKCADLVYSRLSGEDPFFDSRIAYIAETGPKDNRVKRLAIMDSDGANHRFITTGRSTALTPRYSPDYRRLLYLSYVDGNPRIYVYDIGSGRQTLVTENSNPTFAPRWSPDGRWILYSMAVGGNTDIYRVSSEGGPSVRLTNAPGIDIGGSYSPDGSKIVFESDRSGSQQVYVMNADGSNQRRLTFFGGRAATPEWSPRGDQIAFTRIAGDFNIAVMSPEGRNLRTLTNGWQDEAPTWSPNGRIIQFFRTERGSGRTSLWQVDLTGRNERRLPTPVDASDPAWGPILP</sequence>
<keyword evidence="5" id="KW-0132">Cell division</keyword>
<protein>
    <recommendedName>
        <fullName evidence="5">Tol-Pal system protein TolB</fullName>
    </recommendedName>
</protein>
<reference evidence="7 8" key="1">
    <citation type="submission" date="2019-12" db="EMBL/GenBank/DDBJ databases">
        <title>Genomic-based taxomic classification of the family Erythrobacteraceae.</title>
        <authorList>
            <person name="Xu L."/>
        </authorList>
    </citation>
    <scope>NUCLEOTIDE SEQUENCE [LARGE SCALE GENOMIC DNA]</scope>
    <source>
        <strain evidence="7 8">H32</strain>
    </source>
</reference>
<dbReference type="RefSeq" id="WP_160732052.1">
    <property type="nucleotide sequence ID" value="NZ_WTYO01000001.1"/>
</dbReference>
<dbReference type="PANTHER" id="PTHR36842:SF1">
    <property type="entry name" value="PROTEIN TOLB"/>
    <property type="match status" value="1"/>
</dbReference>
<keyword evidence="4 5" id="KW-0574">Periplasm</keyword>
<dbReference type="Pfam" id="PF04052">
    <property type="entry name" value="TolB_N"/>
    <property type="match status" value="1"/>
</dbReference>
<dbReference type="InterPro" id="IPR007195">
    <property type="entry name" value="TolB_N"/>
</dbReference>
<evidence type="ECO:0000259" key="6">
    <source>
        <dbReference type="Pfam" id="PF04052"/>
    </source>
</evidence>
<organism evidence="7 8">
    <name type="scientific">Pelagerythrobacter marinus</name>
    <dbReference type="NCBI Taxonomy" id="538382"/>
    <lineage>
        <taxon>Bacteria</taxon>
        <taxon>Pseudomonadati</taxon>
        <taxon>Pseudomonadota</taxon>
        <taxon>Alphaproteobacteria</taxon>
        <taxon>Sphingomonadales</taxon>
        <taxon>Erythrobacteraceae</taxon>
        <taxon>Pelagerythrobacter</taxon>
    </lineage>
</organism>
<comment type="function">
    <text evidence="5">Part of the Tol-Pal system, which plays a role in outer membrane invagination during cell division and is important for maintaining outer membrane integrity.</text>
</comment>
<dbReference type="InterPro" id="IPR011042">
    <property type="entry name" value="6-blade_b-propeller_TolB-like"/>
</dbReference>
<comment type="similarity">
    <text evidence="2 5">Belongs to the TolB family.</text>
</comment>
<dbReference type="Pfam" id="PF07676">
    <property type="entry name" value="PD40"/>
    <property type="match status" value="2"/>
</dbReference>
<dbReference type="InterPro" id="IPR011659">
    <property type="entry name" value="WD40"/>
</dbReference>
<accession>A0ABW9UXH0</accession>
<feature type="signal peptide" evidence="5">
    <location>
        <begin position="1"/>
        <end position="19"/>
    </location>
</feature>
<evidence type="ECO:0000313" key="7">
    <source>
        <dbReference type="EMBL" id="MXO67387.1"/>
    </source>
</evidence>
<dbReference type="SUPFAM" id="SSF52964">
    <property type="entry name" value="TolB, N-terminal domain"/>
    <property type="match status" value="1"/>
</dbReference>
<comment type="subcellular location">
    <subcellularLocation>
        <location evidence="1 5">Periplasm</location>
    </subcellularLocation>
</comment>
<dbReference type="EMBL" id="WTYO01000001">
    <property type="protein sequence ID" value="MXO67387.1"/>
    <property type="molecule type" value="Genomic_DNA"/>
</dbReference>
<keyword evidence="3 5" id="KW-0732">Signal</keyword>
<feature type="domain" description="TolB N-terminal" evidence="6">
    <location>
        <begin position="80"/>
        <end position="168"/>
    </location>
</feature>
<evidence type="ECO:0000256" key="2">
    <source>
        <dbReference type="ARBA" id="ARBA00009820"/>
    </source>
</evidence>
<evidence type="ECO:0000313" key="8">
    <source>
        <dbReference type="Proteomes" id="UP000444401"/>
    </source>
</evidence>
<proteinExistence type="inferred from homology"/>
<evidence type="ECO:0000256" key="5">
    <source>
        <dbReference type="HAMAP-Rule" id="MF_00671"/>
    </source>
</evidence>
<gene>
    <name evidence="5 7" type="primary">tolB</name>
    <name evidence="7" type="ORF">GRI72_00890</name>
</gene>
<dbReference type="Proteomes" id="UP000444401">
    <property type="component" value="Unassembled WGS sequence"/>
</dbReference>
<dbReference type="InterPro" id="IPR014167">
    <property type="entry name" value="Tol-Pal_TolB"/>
</dbReference>
<dbReference type="NCBIfam" id="TIGR02800">
    <property type="entry name" value="propeller_TolB"/>
    <property type="match status" value="1"/>
</dbReference>
<feature type="chain" id="PRO_5044904930" description="Tol-Pal system protein TolB" evidence="5">
    <location>
        <begin position="20"/>
        <end position="473"/>
    </location>
</feature>
<keyword evidence="5" id="KW-0131">Cell cycle</keyword>
<keyword evidence="8" id="KW-1185">Reference proteome</keyword>
<dbReference type="PANTHER" id="PTHR36842">
    <property type="entry name" value="PROTEIN TOLB HOMOLOG"/>
    <property type="match status" value="1"/>
</dbReference>
<dbReference type="Gene3D" id="3.40.50.10070">
    <property type="entry name" value="TolB, N-terminal domain"/>
    <property type="match status" value="1"/>
</dbReference>
<comment type="caution">
    <text evidence="7">The sequence shown here is derived from an EMBL/GenBank/DDBJ whole genome shotgun (WGS) entry which is preliminary data.</text>
</comment>
<name>A0ABW9UXH0_9SPHN</name>
<dbReference type="Gene3D" id="2.120.10.30">
    <property type="entry name" value="TolB, C-terminal domain"/>
    <property type="match status" value="1"/>
</dbReference>
<evidence type="ECO:0000256" key="4">
    <source>
        <dbReference type="ARBA" id="ARBA00022764"/>
    </source>
</evidence>
<evidence type="ECO:0000256" key="3">
    <source>
        <dbReference type="ARBA" id="ARBA00022729"/>
    </source>
</evidence>
<dbReference type="Pfam" id="PF26549">
    <property type="entry name" value="Tricorn_N"/>
    <property type="match status" value="1"/>
</dbReference>
<dbReference type="HAMAP" id="MF_00671">
    <property type="entry name" value="TolB"/>
    <property type="match status" value="1"/>
</dbReference>
<comment type="subunit">
    <text evidence="5">The Tol-Pal system is composed of five core proteins: the inner membrane proteins TolA, TolQ and TolR, the periplasmic protein TolB and the outer membrane protein Pal. They form a network linking the inner and outer membranes and the peptidoglycan layer.</text>
</comment>
<evidence type="ECO:0000256" key="1">
    <source>
        <dbReference type="ARBA" id="ARBA00004418"/>
    </source>
</evidence>
<dbReference type="SUPFAM" id="SSF69304">
    <property type="entry name" value="Tricorn protease N-terminal domain"/>
    <property type="match status" value="1"/>
</dbReference>